<protein>
    <submittedName>
        <fullName evidence="2">Uncharacterized protein</fullName>
    </submittedName>
</protein>
<comment type="caution">
    <text evidence="2">The sequence shown here is derived from an EMBL/GenBank/DDBJ whole genome shotgun (WGS) entry which is preliminary data.</text>
</comment>
<keyword evidence="3" id="KW-1185">Reference proteome</keyword>
<evidence type="ECO:0000256" key="1">
    <source>
        <dbReference type="SAM" id="MobiDB-lite"/>
    </source>
</evidence>
<gene>
    <name evidence="2" type="ORF">KTH89_06700</name>
</gene>
<sequence length="55" mass="6033">MKREKHDHVKNTTNDQISIRHISNGVLKDDRSGKAVASSGRMMAANGSKQQAQQA</sequence>
<evidence type="ECO:0000313" key="2">
    <source>
        <dbReference type="EMBL" id="MBU9736222.1"/>
    </source>
</evidence>
<name>A0A949K6R6_9FIRM</name>
<reference evidence="2" key="1">
    <citation type="submission" date="2021-06" db="EMBL/GenBank/DDBJ databases">
        <title>Description of novel taxa of the family Lachnospiraceae.</title>
        <authorList>
            <person name="Chaplin A.V."/>
            <person name="Sokolova S.R."/>
            <person name="Pikina A.P."/>
            <person name="Korzhanova M."/>
            <person name="Belova V."/>
            <person name="Korostin D."/>
            <person name="Efimov B.A."/>
        </authorList>
    </citation>
    <scope>NUCLEOTIDE SEQUENCE</scope>
    <source>
        <strain evidence="2">ASD5720</strain>
    </source>
</reference>
<evidence type="ECO:0000313" key="3">
    <source>
        <dbReference type="Proteomes" id="UP000712157"/>
    </source>
</evidence>
<proteinExistence type="predicted"/>
<dbReference type="AlphaFoldDB" id="A0A949K6R6"/>
<dbReference type="Proteomes" id="UP000712157">
    <property type="component" value="Unassembled WGS sequence"/>
</dbReference>
<dbReference type="EMBL" id="JAHQCW010000008">
    <property type="protein sequence ID" value="MBU9736222.1"/>
    <property type="molecule type" value="Genomic_DNA"/>
</dbReference>
<feature type="region of interest" description="Disordered" evidence="1">
    <location>
        <begin position="23"/>
        <end position="55"/>
    </location>
</feature>
<accession>A0A949K6R6</accession>
<organism evidence="2 3">
    <name type="scientific">Diplocloster agilis</name>
    <dbReference type="NCBI Taxonomy" id="2850323"/>
    <lineage>
        <taxon>Bacteria</taxon>
        <taxon>Bacillati</taxon>
        <taxon>Bacillota</taxon>
        <taxon>Clostridia</taxon>
        <taxon>Lachnospirales</taxon>
        <taxon>Lachnospiraceae</taxon>
        <taxon>Diplocloster</taxon>
    </lineage>
</organism>